<proteinExistence type="predicted"/>
<evidence type="ECO:0000313" key="3">
    <source>
        <dbReference type="EMBL" id="TPX39324.1"/>
    </source>
</evidence>
<evidence type="ECO:0000256" key="1">
    <source>
        <dbReference type="SAM" id="Phobius"/>
    </source>
</evidence>
<dbReference type="OrthoDB" id="10266696at2759"/>
<evidence type="ECO:0000259" key="2">
    <source>
        <dbReference type="Pfam" id="PF16746"/>
    </source>
</evidence>
<keyword evidence="1" id="KW-1133">Transmembrane helix</keyword>
<dbReference type="Gene3D" id="1.20.1270.60">
    <property type="entry name" value="Arfaptin homology (AH) domain/BAR domain"/>
    <property type="match status" value="1"/>
</dbReference>
<dbReference type="GO" id="GO:0005096">
    <property type="term" value="F:GTPase activator activity"/>
    <property type="evidence" value="ECO:0007669"/>
    <property type="project" value="InterPro"/>
</dbReference>
<sequence length="238" mass="27491">MTTNERSSFVMSLPVEEAFADSPNFRRSLYQAESHALTFDASIRKMVQLQTEMASSMNDYSEKMVKFAEELRSFASPQDDILLTAIEHFSHVLKEIERSRSLMNMHIRDVFTTPFSQFQAKELQPIRNLSRGWQNANTTYETSLNKYLAKKPKEPGIDEAADEAAKDRKLLHRTSVEYCLKLQDMDIRRKFELVENVVALIYTLNAFFHTGFALLKDLEPIMRELTDYLYKVGIASPA</sequence>
<dbReference type="InterPro" id="IPR047234">
    <property type="entry name" value="GRAF_fam"/>
</dbReference>
<keyword evidence="1" id="KW-0472">Membrane</keyword>
<dbReference type="PANTHER" id="PTHR12552:SF13">
    <property type="entry name" value="ADAPTOR PROTEIN, PHOSPHOTYROSINE INTERACTING WITH PH DOMAIN AND LEUCINE ZIPPER 1"/>
    <property type="match status" value="1"/>
</dbReference>
<protein>
    <recommendedName>
        <fullName evidence="2">BAR domain-containing protein</fullName>
    </recommendedName>
</protein>
<dbReference type="SUPFAM" id="SSF103657">
    <property type="entry name" value="BAR/IMD domain-like"/>
    <property type="match status" value="1"/>
</dbReference>
<feature type="transmembrane region" description="Helical" evidence="1">
    <location>
        <begin position="193"/>
        <end position="215"/>
    </location>
</feature>
<dbReference type="PANTHER" id="PTHR12552">
    <property type="entry name" value="OLIGOPHRENIN 1"/>
    <property type="match status" value="1"/>
</dbReference>
<feature type="non-terminal residue" evidence="3">
    <location>
        <position position="238"/>
    </location>
</feature>
<dbReference type="Pfam" id="PF16746">
    <property type="entry name" value="BAR_3"/>
    <property type="match status" value="1"/>
</dbReference>
<accession>A0A507CLF6</accession>
<comment type="caution">
    <text evidence="3">The sequence shown here is derived from an EMBL/GenBank/DDBJ whole genome shotgun (WGS) entry which is preliminary data.</text>
</comment>
<dbReference type="InterPro" id="IPR027267">
    <property type="entry name" value="AH/BAR_dom_sf"/>
</dbReference>
<dbReference type="GO" id="GO:0005737">
    <property type="term" value="C:cytoplasm"/>
    <property type="evidence" value="ECO:0007669"/>
    <property type="project" value="InterPro"/>
</dbReference>
<keyword evidence="1" id="KW-0812">Transmembrane</keyword>
<dbReference type="InterPro" id="IPR004148">
    <property type="entry name" value="BAR_dom"/>
</dbReference>
<organism evidence="3 4">
    <name type="scientific">Synchytrium endobioticum</name>
    <dbReference type="NCBI Taxonomy" id="286115"/>
    <lineage>
        <taxon>Eukaryota</taxon>
        <taxon>Fungi</taxon>
        <taxon>Fungi incertae sedis</taxon>
        <taxon>Chytridiomycota</taxon>
        <taxon>Chytridiomycota incertae sedis</taxon>
        <taxon>Chytridiomycetes</taxon>
        <taxon>Synchytriales</taxon>
        <taxon>Synchytriaceae</taxon>
        <taxon>Synchytrium</taxon>
    </lineage>
</organism>
<dbReference type="EMBL" id="QEAM01000499">
    <property type="protein sequence ID" value="TPX39324.1"/>
    <property type="molecule type" value="Genomic_DNA"/>
</dbReference>
<evidence type="ECO:0000313" key="4">
    <source>
        <dbReference type="Proteomes" id="UP000320475"/>
    </source>
</evidence>
<name>A0A507CLF6_9FUNG</name>
<gene>
    <name evidence="3" type="ORF">SeLEV6574_g07298</name>
</gene>
<dbReference type="AlphaFoldDB" id="A0A507CLF6"/>
<reference evidence="3 4" key="1">
    <citation type="journal article" date="2019" name="Sci. Rep.">
        <title>Comparative genomics of chytrid fungi reveal insights into the obligate biotrophic and pathogenic lifestyle of Synchytrium endobioticum.</title>
        <authorList>
            <person name="van de Vossenberg B.T.L.H."/>
            <person name="Warris S."/>
            <person name="Nguyen H.D.T."/>
            <person name="van Gent-Pelzer M.P.E."/>
            <person name="Joly D.L."/>
            <person name="van de Geest H.C."/>
            <person name="Bonants P.J.M."/>
            <person name="Smith D.S."/>
            <person name="Levesque C.A."/>
            <person name="van der Lee T.A.J."/>
        </authorList>
    </citation>
    <scope>NUCLEOTIDE SEQUENCE [LARGE SCALE GENOMIC DNA]</scope>
    <source>
        <strain evidence="3 4">LEV6574</strain>
    </source>
</reference>
<feature type="domain" description="BAR" evidence="2">
    <location>
        <begin position="13"/>
        <end position="231"/>
    </location>
</feature>
<dbReference type="VEuPathDB" id="FungiDB:SeMB42_g07788"/>
<dbReference type="Proteomes" id="UP000320475">
    <property type="component" value="Unassembled WGS sequence"/>
</dbReference>